<evidence type="ECO:0000313" key="3">
    <source>
        <dbReference type="Proteomes" id="UP000020595"/>
    </source>
</evidence>
<dbReference type="AlphaFoldDB" id="A0A009HLF5"/>
<gene>
    <name evidence="2" type="ORF">J512_2646</name>
</gene>
<keyword evidence="1" id="KW-1133">Transmembrane helix</keyword>
<name>A0A009HLF5_ACIB9</name>
<proteinExistence type="predicted"/>
<organism evidence="2 3">
    <name type="scientific">Acinetobacter baumannii (strain 1295743)</name>
    <dbReference type="NCBI Taxonomy" id="1310613"/>
    <lineage>
        <taxon>Bacteria</taxon>
        <taxon>Pseudomonadati</taxon>
        <taxon>Pseudomonadota</taxon>
        <taxon>Gammaproteobacteria</taxon>
        <taxon>Moraxellales</taxon>
        <taxon>Moraxellaceae</taxon>
        <taxon>Acinetobacter</taxon>
        <taxon>Acinetobacter calcoaceticus/baumannii complex</taxon>
    </lineage>
</organism>
<sequence length="48" mass="5486">MKIIPEQTTSLIQTSNPRIRVDTGAFCFFVLGMFLAAMMIHQFGFMPF</sequence>
<keyword evidence="1" id="KW-0472">Membrane</keyword>
<feature type="transmembrane region" description="Helical" evidence="1">
    <location>
        <begin position="21"/>
        <end position="43"/>
    </location>
</feature>
<dbReference type="Proteomes" id="UP000020595">
    <property type="component" value="Unassembled WGS sequence"/>
</dbReference>
<keyword evidence="1" id="KW-0812">Transmembrane</keyword>
<dbReference type="EMBL" id="JEWH01000035">
    <property type="protein sequence ID" value="EXB04972.1"/>
    <property type="molecule type" value="Genomic_DNA"/>
</dbReference>
<reference evidence="2 3" key="1">
    <citation type="submission" date="2014-02" db="EMBL/GenBank/DDBJ databases">
        <title>Comparative genomics and transcriptomics to identify genetic mechanisms underlying the emergence of carbapenem resistant Acinetobacter baumannii (CRAb).</title>
        <authorList>
            <person name="Harris A.D."/>
            <person name="Johnson K.J."/>
            <person name="George J."/>
            <person name="Shefchek K."/>
            <person name="Daugherty S.C."/>
            <person name="Parankush S."/>
            <person name="Sadzewicz L."/>
            <person name="Tallon L."/>
            <person name="Sengamalay N."/>
            <person name="Hazen T.H."/>
            <person name="Rasko D.A."/>
        </authorList>
    </citation>
    <scope>NUCLEOTIDE SEQUENCE [LARGE SCALE GENOMIC DNA]</scope>
    <source>
        <strain evidence="2 3">1295743</strain>
    </source>
</reference>
<accession>A0A009HLF5</accession>
<comment type="caution">
    <text evidence="2">The sequence shown here is derived from an EMBL/GenBank/DDBJ whole genome shotgun (WGS) entry which is preliminary data.</text>
</comment>
<evidence type="ECO:0000256" key="1">
    <source>
        <dbReference type="SAM" id="Phobius"/>
    </source>
</evidence>
<evidence type="ECO:0000313" key="2">
    <source>
        <dbReference type="EMBL" id="EXB04972.1"/>
    </source>
</evidence>
<protein>
    <submittedName>
        <fullName evidence="2">Uncharacterized protein</fullName>
    </submittedName>
</protein>